<gene>
    <name evidence="6" type="ORF">NBG84_04710</name>
</gene>
<dbReference type="Proteomes" id="UP001431429">
    <property type="component" value="Unassembled WGS sequence"/>
</dbReference>
<dbReference type="SUPFAM" id="SSF46785">
    <property type="entry name" value="Winged helix' DNA-binding domain"/>
    <property type="match status" value="1"/>
</dbReference>
<dbReference type="Gene3D" id="3.40.50.1360">
    <property type="match status" value="1"/>
</dbReference>
<name>A0ABT0UG63_9ACTN</name>
<organism evidence="6 7">
    <name type="scientific">Streptomyces albipurpureus</name>
    <dbReference type="NCBI Taxonomy" id="2897419"/>
    <lineage>
        <taxon>Bacteria</taxon>
        <taxon>Bacillati</taxon>
        <taxon>Actinomycetota</taxon>
        <taxon>Actinomycetes</taxon>
        <taxon>Kitasatosporales</taxon>
        <taxon>Streptomycetaceae</taxon>
        <taxon>Streptomyces</taxon>
    </lineage>
</organism>
<dbReference type="PANTHER" id="PTHR30363">
    <property type="entry name" value="HTH-TYPE TRANSCRIPTIONAL REGULATOR SRLR-RELATED"/>
    <property type="match status" value="1"/>
</dbReference>
<dbReference type="InterPro" id="IPR014036">
    <property type="entry name" value="DeoR-like_C"/>
</dbReference>
<proteinExistence type="predicted"/>
<dbReference type="InterPro" id="IPR037171">
    <property type="entry name" value="NagB/RpiA_transferase-like"/>
</dbReference>
<keyword evidence="3" id="KW-0804">Transcription</keyword>
<evidence type="ECO:0000313" key="6">
    <source>
        <dbReference type="EMBL" id="MCM2387619.1"/>
    </source>
</evidence>
<evidence type="ECO:0000259" key="5">
    <source>
        <dbReference type="PROSITE" id="PS51000"/>
    </source>
</evidence>
<dbReference type="SMART" id="SM00420">
    <property type="entry name" value="HTH_DEOR"/>
    <property type="match status" value="1"/>
</dbReference>
<dbReference type="RefSeq" id="WP_250917986.1">
    <property type="nucleotide sequence ID" value="NZ_JAMQAW010000004.1"/>
</dbReference>
<dbReference type="InterPro" id="IPR036388">
    <property type="entry name" value="WH-like_DNA-bd_sf"/>
</dbReference>
<feature type="region of interest" description="Disordered" evidence="4">
    <location>
        <begin position="228"/>
        <end position="303"/>
    </location>
</feature>
<evidence type="ECO:0000256" key="3">
    <source>
        <dbReference type="ARBA" id="ARBA00023163"/>
    </source>
</evidence>
<dbReference type="GO" id="GO:0003677">
    <property type="term" value="F:DNA binding"/>
    <property type="evidence" value="ECO:0007669"/>
    <property type="project" value="UniProtKB-KW"/>
</dbReference>
<dbReference type="SUPFAM" id="SSF100950">
    <property type="entry name" value="NagB/RpiA/CoA transferase-like"/>
    <property type="match status" value="1"/>
</dbReference>
<keyword evidence="2 6" id="KW-0238">DNA-binding</keyword>
<dbReference type="InterPro" id="IPR050313">
    <property type="entry name" value="Carb_Metab_HTH_regulators"/>
</dbReference>
<evidence type="ECO:0000256" key="2">
    <source>
        <dbReference type="ARBA" id="ARBA00023125"/>
    </source>
</evidence>
<keyword evidence="7" id="KW-1185">Reference proteome</keyword>
<dbReference type="Pfam" id="PF08220">
    <property type="entry name" value="HTH_DeoR"/>
    <property type="match status" value="1"/>
</dbReference>
<dbReference type="EMBL" id="JAMQAW010000004">
    <property type="protein sequence ID" value="MCM2387619.1"/>
    <property type="molecule type" value="Genomic_DNA"/>
</dbReference>
<feature type="compositionally biased region" description="Basic and acidic residues" evidence="4">
    <location>
        <begin position="278"/>
        <end position="303"/>
    </location>
</feature>
<feature type="domain" description="HTH deoR-type" evidence="5">
    <location>
        <begin position="3"/>
        <end position="58"/>
    </location>
</feature>
<dbReference type="Gene3D" id="1.10.10.10">
    <property type="entry name" value="Winged helix-like DNA-binding domain superfamily/Winged helix DNA-binding domain"/>
    <property type="match status" value="1"/>
</dbReference>
<accession>A0ABT0UG63</accession>
<dbReference type="PANTHER" id="PTHR30363:SF44">
    <property type="entry name" value="AGA OPERON TRANSCRIPTIONAL REPRESSOR-RELATED"/>
    <property type="match status" value="1"/>
</dbReference>
<evidence type="ECO:0000256" key="1">
    <source>
        <dbReference type="ARBA" id="ARBA00023015"/>
    </source>
</evidence>
<dbReference type="PRINTS" id="PR00037">
    <property type="entry name" value="HTHLACR"/>
</dbReference>
<dbReference type="Pfam" id="PF00455">
    <property type="entry name" value="DeoRC"/>
    <property type="match status" value="1"/>
</dbReference>
<dbReference type="PROSITE" id="PS00894">
    <property type="entry name" value="HTH_DEOR_1"/>
    <property type="match status" value="1"/>
</dbReference>
<reference evidence="6" key="1">
    <citation type="submission" date="2022-06" db="EMBL/GenBank/DDBJ databases">
        <title>Genome public.</title>
        <authorList>
            <person name="Sun Q."/>
        </authorList>
    </citation>
    <scope>NUCLEOTIDE SEQUENCE</scope>
    <source>
        <strain evidence="6">CWNU-1</strain>
    </source>
</reference>
<evidence type="ECO:0000256" key="4">
    <source>
        <dbReference type="SAM" id="MobiDB-lite"/>
    </source>
</evidence>
<dbReference type="SMART" id="SM01134">
    <property type="entry name" value="DeoRC"/>
    <property type="match status" value="1"/>
</dbReference>
<comment type="caution">
    <text evidence="6">The sequence shown here is derived from an EMBL/GenBank/DDBJ whole genome shotgun (WGS) entry which is preliminary data.</text>
</comment>
<keyword evidence="1" id="KW-0805">Transcription regulation</keyword>
<sequence>MLVVERHALISQAIQEGRVVSTAELADTLDVSAETIRRDFAELEAKGLLIRVRGGATRTDHLSNEPSFRERFGAAAEAKSVIGNLAAELVRPGQTVVIDVGTTAMHVARALANNFTGVVLTCSVLAANELAEATGIEVHLSAGRMRRGDLALSGPLAQRFFEDVYADVAFLGSGGVHDEAGLTDFHLDECHVRRVIMRNSAMNYVLADSSKLQRVAPYRVAPLEQTGGLITDQQPPEELTRSLTGAGGRVIWPGHLPDDTGGGTGRRYENTPPGPADRGGHDRHPGDRAGDLIRHQDDHGGRH</sequence>
<dbReference type="InterPro" id="IPR001034">
    <property type="entry name" value="DeoR_HTH"/>
</dbReference>
<dbReference type="InterPro" id="IPR036390">
    <property type="entry name" value="WH_DNA-bd_sf"/>
</dbReference>
<dbReference type="InterPro" id="IPR018356">
    <property type="entry name" value="Tscrpt_reg_HTH_DeoR_CS"/>
</dbReference>
<evidence type="ECO:0000313" key="7">
    <source>
        <dbReference type="Proteomes" id="UP001431429"/>
    </source>
</evidence>
<dbReference type="PROSITE" id="PS51000">
    <property type="entry name" value="HTH_DEOR_2"/>
    <property type="match status" value="1"/>
</dbReference>
<protein>
    <submittedName>
        <fullName evidence="6">DeoR/GlpR family DNA-binding transcription regulator</fullName>
    </submittedName>
</protein>